<dbReference type="PANTHER" id="PTHR35529">
    <property type="entry name" value="MANGANESE EFFLUX PUMP MNTP-RELATED"/>
    <property type="match status" value="1"/>
</dbReference>
<feature type="transmembrane region" description="Helical" evidence="5">
    <location>
        <begin position="145"/>
        <end position="165"/>
    </location>
</feature>
<reference evidence="6 7" key="1">
    <citation type="submission" date="2023-07" db="EMBL/GenBank/DDBJ databases">
        <title>Genomic Encyclopedia of Type Strains, Phase IV (KMG-IV): sequencing the most valuable type-strain genomes for metagenomic binning, comparative biology and taxonomic classification.</title>
        <authorList>
            <person name="Goeker M."/>
        </authorList>
    </citation>
    <scope>NUCLEOTIDE SEQUENCE [LARGE SCALE GENOMIC DNA]</scope>
    <source>
        <strain evidence="6 7">DSM 45903</strain>
    </source>
</reference>
<keyword evidence="1" id="KW-1003">Cell membrane</keyword>
<evidence type="ECO:0000256" key="5">
    <source>
        <dbReference type="SAM" id="Phobius"/>
    </source>
</evidence>
<keyword evidence="7" id="KW-1185">Reference proteome</keyword>
<evidence type="ECO:0000256" key="1">
    <source>
        <dbReference type="ARBA" id="ARBA00022475"/>
    </source>
</evidence>
<feature type="transmembrane region" description="Helical" evidence="5">
    <location>
        <begin position="65"/>
        <end position="87"/>
    </location>
</feature>
<feature type="transmembrane region" description="Helical" evidence="5">
    <location>
        <begin position="34"/>
        <end position="53"/>
    </location>
</feature>
<gene>
    <name evidence="6" type="ORF">JOE21_002583</name>
</gene>
<proteinExistence type="predicted"/>
<keyword evidence="4 5" id="KW-0472">Membrane</keyword>
<dbReference type="PANTHER" id="PTHR35529:SF2">
    <property type="entry name" value="SPORULATION PROTEIN YTAF-RELATED"/>
    <property type="match status" value="1"/>
</dbReference>
<keyword evidence="3 5" id="KW-1133">Transmembrane helix</keyword>
<feature type="transmembrane region" description="Helical" evidence="5">
    <location>
        <begin position="171"/>
        <end position="191"/>
    </location>
</feature>
<accession>A0ABU1IP63</accession>
<organism evidence="6 7">
    <name type="scientific">Desmospora profundinema</name>
    <dbReference type="NCBI Taxonomy" id="1571184"/>
    <lineage>
        <taxon>Bacteria</taxon>
        <taxon>Bacillati</taxon>
        <taxon>Bacillota</taxon>
        <taxon>Bacilli</taxon>
        <taxon>Bacillales</taxon>
        <taxon>Thermoactinomycetaceae</taxon>
        <taxon>Desmospora</taxon>
    </lineage>
</organism>
<dbReference type="NCBIfam" id="TIGR02840">
    <property type="entry name" value="spore_YtaF"/>
    <property type="match status" value="1"/>
</dbReference>
<dbReference type="InterPro" id="IPR014205">
    <property type="entry name" value="Spore_YtaF"/>
</dbReference>
<dbReference type="Proteomes" id="UP001185012">
    <property type="component" value="Unassembled WGS sequence"/>
</dbReference>
<evidence type="ECO:0000256" key="2">
    <source>
        <dbReference type="ARBA" id="ARBA00022692"/>
    </source>
</evidence>
<protein>
    <submittedName>
        <fullName evidence="6">Sporulation protein YtaF</fullName>
    </submittedName>
</protein>
<name>A0ABU1IP63_9BACL</name>
<evidence type="ECO:0000256" key="4">
    <source>
        <dbReference type="ARBA" id="ARBA00023136"/>
    </source>
</evidence>
<feature type="transmembrane region" description="Helical" evidence="5">
    <location>
        <begin position="203"/>
        <end position="221"/>
    </location>
</feature>
<dbReference type="InterPro" id="IPR003810">
    <property type="entry name" value="Mntp/YtaF"/>
</dbReference>
<dbReference type="EMBL" id="JAVDQG010000005">
    <property type="protein sequence ID" value="MDR6226576.1"/>
    <property type="molecule type" value="Genomic_DNA"/>
</dbReference>
<evidence type="ECO:0000256" key="3">
    <source>
        <dbReference type="ARBA" id="ARBA00022989"/>
    </source>
</evidence>
<comment type="caution">
    <text evidence="6">The sequence shown here is derived from an EMBL/GenBank/DDBJ whole genome shotgun (WGS) entry which is preliminary data.</text>
</comment>
<sequence>MWTGISLLILAVAVSLDSFGAGVTYGLRQIRIPILSILIISLCSACMVILAMLGGQWLSQWLPPWAADSLGAVIMIGIGVFALWNAFRKNTEAPVMETPVKPLRQESEQRVFTLEFRTLGYMVQILRTPAAADMDRSGTISPMEALMLGLALSLDAFGAGFGAALLGFSPWITALMVAGMSGVFLVAGMRAGFRLVQWKGIRAAVYLPGVLLIGIGVSRFFW</sequence>
<dbReference type="Pfam" id="PF02659">
    <property type="entry name" value="Mntp"/>
    <property type="match status" value="2"/>
</dbReference>
<keyword evidence="2 5" id="KW-0812">Transmembrane</keyword>
<evidence type="ECO:0000313" key="7">
    <source>
        <dbReference type="Proteomes" id="UP001185012"/>
    </source>
</evidence>
<dbReference type="RefSeq" id="WP_309866644.1">
    <property type="nucleotide sequence ID" value="NZ_JAVDQG010000005.1"/>
</dbReference>
<evidence type="ECO:0000313" key="6">
    <source>
        <dbReference type="EMBL" id="MDR6226576.1"/>
    </source>
</evidence>
<feature type="transmembrane region" description="Helical" evidence="5">
    <location>
        <begin position="6"/>
        <end position="27"/>
    </location>
</feature>